<feature type="transmembrane region" description="Helical" evidence="8">
    <location>
        <begin position="227"/>
        <end position="245"/>
    </location>
</feature>
<dbReference type="InterPro" id="IPR051050">
    <property type="entry name" value="Lipid_II_flippase_MurJ/MviN"/>
</dbReference>
<dbReference type="GO" id="GO:0015648">
    <property type="term" value="F:lipid-linked peptidoglycan transporter activity"/>
    <property type="evidence" value="ECO:0007669"/>
    <property type="project" value="UniProtKB-UniRule"/>
</dbReference>
<keyword evidence="8 9" id="KW-0813">Transport</keyword>
<comment type="similarity">
    <text evidence="8 9">Belongs to the MurJ/MviN family.</text>
</comment>
<dbReference type="UniPathway" id="UPA00219"/>
<comment type="caution">
    <text evidence="10">The sequence shown here is derived from an EMBL/GenBank/DDBJ whole genome shotgun (WGS) entry which is preliminary data.</text>
</comment>
<evidence type="ECO:0000313" key="11">
    <source>
        <dbReference type="Proteomes" id="UP000271031"/>
    </source>
</evidence>
<dbReference type="EMBL" id="RHHQ01000007">
    <property type="protein sequence ID" value="RNB90364.1"/>
    <property type="molecule type" value="Genomic_DNA"/>
</dbReference>
<dbReference type="PIRSF" id="PIRSF002869">
    <property type="entry name" value="MviN"/>
    <property type="match status" value="1"/>
</dbReference>
<keyword evidence="7 8" id="KW-0472">Membrane</keyword>
<dbReference type="GO" id="GO:0071555">
    <property type="term" value="P:cell wall organization"/>
    <property type="evidence" value="ECO:0007669"/>
    <property type="project" value="UniProtKB-UniRule"/>
</dbReference>
<dbReference type="PANTHER" id="PTHR47019">
    <property type="entry name" value="LIPID II FLIPPASE MURJ"/>
    <property type="match status" value="1"/>
</dbReference>
<evidence type="ECO:0000256" key="6">
    <source>
        <dbReference type="ARBA" id="ARBA00022989"/>
    </source>
</evidence>
<comment type="subcellular location">
    <subcellularLocation>
        <location evidence="1 8">Cell membrane</location>
        <topology evidence="1 8">Multi-pass membrane protein</topology>
    </subcellularLocation>
</comment>
<dbReference type="GO" id="GO:0008360">
    <property type="term" value="P:regulation of cell shape"/>
    <property type="evidence" value="ECO:0007669"/>
    <property type="project" value="UniProtKB-UniRule"/>
</dbReference>
<comment type="function">
    <text evidence="8 9">Involved in peptidoglycan biosynthesis. Transports lipid-linked peptidoglycan precursors from the inner to the outer leaflet of the cytoplasmic membrane.</text>
</comment>
<dbReference type="RefSeq" id="WP_122917292.1">
    <property type="nucleotide sequence ID" value="NZ_RHHQ01000007.1"/>
</dbReference>
<dbReference type="Pfam" id="PF03023">
    <property type="entry name" value="MurJ"/>
    <property type="match status" value="1"/>
</dbReference>
<evidence type="ECO:0000256" key="4">
    <source>
        <dbReference type="ARBA" id="ARBA00022960"/>
    </source>
</evidence>
<feature type="transmembrane region" description="Helical" evidence="8">
    <location>
        <begin position="378"/>
        <end position="398"/>
    </location>
</feature>
<organism evidence="10 11">
    <name type="scientific">Brevibacillus fluminis</name>
    <dbReference type="NCBI Taxonomy" id="511487"/>
    <lineage>
        <taxon>Bacteria</taxon>
        <taxon>Bacillati</taxon>
        <taxon>Bacillota</taxon>
        <taxon>Bacilli</taxon>
        <taxon>Bacillales</taxon>
        <taxon>Paenibacillaceae</taxon>
        <taxon>Brevibacillus</taxon>
    </lineage>
</organism>
<evidence type="ECO:0000256" key="1">
    <source>
        <dbReference type="ARBA" id="ARBA00004651"/>
    </source>
</evidence>
<evidence type="ECO:0000256" key="7">
    <source>
        <dbReference type="ARBA" id="ARBA00023136"/>
    </source>
</evidence>
<gene>
    <name evidence="8 10" type="primary">murJ</name>
    <name evidence="10" type="ORF">EDM56_07570</name>
</gene>
<evidence type="ECO:0000256" key="2">
    <source>
        <dbReference type="ARBA" id="ARBA00022475"/>
    </source>
</evidence>
<feature type="transmembrane region" description="Helical" evidence="8">
    <location>
        <begin position="343"/>
        <end position="366"/>
    </location>
</feature>
<feature type="transmembrane region" description="Helical" evidence="8">
    <location>
        <begin position="265"/>
        <end position="286"/>
    </location>
</feature>
<feature type="transmembrane region" description="Helical" evidence="8">
    <location>
        <begin position="152"/>
        <end position="174"/>
    </location>
</feature>
<proteinExistence type="inferred from homology"/>
<keyword evidence="11" id="KW-1185">Reference proteome</keyword>
<dbReference type="Proteomes" id="UP000271031">
    <property type="component" value="Unassembled WGS sequence"/>
</dbReference>
<keyword evidence="4 8" id="KW-0133">Cell shape</keyword>
<evidence type="ECO:0000256" key="9">
    <source>
        <dbReference type="PIRNR" id="PIRNR002869"/>
    </source>
</evidence>
<dbReference type="AlphaFoldDB" id="A0A3M8DQX0"/>
<keyword evidence="2 8" id="KW-1003">Cell membrane</keyword>
<evidence type="ECO:0000313" key="10">
    <source>
        <dbReference type="EMBL" id="RNB90364.1"/>
    </source>
</evidence>
<dbReference type="PANTHER" id="PTHR47019:SF1">
    <property type="entry name" value="LIPID II FLIPPASE MURJ"/>
    <property type="match status" value="1"/>
</dbReference>
<feature type="transmembrane region" description="Helical" evidence="8">
    <location>
        <begin position="45"/>
        <end position="65"/>
    </location>
</feature>
<dbReference type="GO" id="GO:0005886">
    <property type="term" value="C:plasma membrane"/>
    <property type="evidence" value="ECO:0007669"/>
    <property type="project" value="UniProtKB-SubCell"/>
</dbReference>
<evidence type="ECO:0000256" key="8">
    <source>
        <dbReference type="HAMAP-Rule" id="MF_02078"/>
    </source>
</evidence>
<feature type="transmembrane region" description="Helical" evidence="8">
    <location>
        <begin position="86"/>
        <end position="105"/>
    </location>
</feature>
<feature type="transmembrane region" description="Helical" evidence="8">
    <location>
        <begin position="307"/>
        <end position="331"/>
    </location>
</feature>
<feature type="transmembrane region" description="Helical" evidence="8">
    <location>
        <begin position="437"/>
        <end position="458"/>
    </location>
</feature>
<dbReference type="InterPro" id="IPR004268">
    <property type="entry name" value="MurJ"/>
</dbReference>
<dbReference type="GO" id="GO:0009252">
    <property type="term" value="P:peptidoglycan biosynthetic process"/>
    <property type="evidence" value="ECO:0007669"/>
    <property type="project" value="UniProtKB-UniRule"/>
</dbReference>
<sequence>MSVLKAATSIVALTLLGRLLGFIRTMYVSDLYGTGAAADAYFTALTIPMTLFMVIPGAINAVLIPTMRGLIERKAEGEREALYGKMLAMVTLFFLVLCAAGTALSPQIAGWIGMTGQRAALTAELLAWMWPSVFFIGVAGLWASVINAHQHFFTPALGTVTNGAVVIVAMYALVPAYGPVGLAIATTLGYIAAAVPMLPTLKRFGYATRFSFQWKEDESLKGMGERVIPIMIGSCISQATTFLERGLTAGLGEGKIAALSYANQIFQLPLGIFVGAFTLPLFPLLASYVKRGEMNLMKDTLQKGLAYLWMLMLPVTIGMILFGEPVIRLFFVRQGGKFDETGVAWTVLGLAFYSLGLFGLAARDLLTRAFYALDNTRTPVTIGACGILVYIASAYAGIPSLGHGGIALAASISAWFQAVLLFILLAKRIGTPVRRSFLLTCGKVTVAGIVMGAALWAVKPFLSHFHVLVQTVVGIGGAAIVYAVVLILLRESMIFDVASKFLKRASRPSK</sequence>
<name>A0A3M8DQX0_9BACL</name>
<keyword evidence="8 9" id="KW-0961">Cell wall biogenesis/degradation</keyword>
<dbReference type="OrthoDB" id="9804143at2"/>
<dbReference type="PRINTS" id="PR01806">
    <property type="entry name" value="VIRFACTRMVIN"/>
</dbReference>
<dbReference type="GO" id="GO:0034204">
    <property type="term" value="P:lipid translocation"/>
    <property type="evidence" value="ECO:0007669"/>
    <property type="project" value="TreeGrafter"/>
</dbReference>
<dbReference type="HAMAP" id="MF_02078">
    <property type="entry name" value="MurJ_MviN"/>
    <property type="match status" value="1"/>
</dbReference>
<feature type="transmembrane region" description="Helical" evidence="8">
    <location>
        <begin position="404"/>
        <end position="425"/>
    </location>
</feature>
<keyword evidence="6 8" id="KW-1133">Transmembrane helix</keyword>
<evidence type="ECO:0000256" key="3">
    <source>
        <dbReference type="ARBA" id="ARBA00022692"/>
    </source>
</evidence>
<dbReference type="NCBIfam" id="TIGR01695">
    <property type="entry name" value="murJ_mviN"/>
    <property type="match status" value="1"/>
</dbReference>
<keyword evidence="5 8" id="KW-0573">Peptidoglycan synthesis</keyword>
<evidence type="ECO:0000256" key="5">
    <source>
        <dbReference type="ARBA" id="ARBA00022984"/>
    </source>
</evidence>
<protein>
    <recommendedName>
        <fullName evidence="8">Probable lipid II flippase MurJ</fullName>
    </recommendedName>
</protein>
<comment type="pathway">
    <text evidence="8">Cell wall biogenesis; peptidoglycan biosynthesis.</text>
</comment>
<keyword evidence="3 8" id="KW-0812">Transmembrane</keyword>
<feature type="transmembrane region" description="Helical" evidence="8">
    <location>
        <begin position="180"/>
        <end position="201"/>
    </location>
</feature>
<dbReference type="CDD" id="cd13123">
    <property type="entry name" value="MATE_MurJ_like"/>
    <property type="match status" value="1"/>
</dbReference>
<accession>A0A3M8DQX0</accession>
<reference evidence="10 11" key="1">
    <citation type="submission" date="2018-10" db="EMBL/GenBank/DDBJ databases">
        <title>Phylogenomics of Brevibacillus.</title>
        <authorList>
            <person name="Dunlap C."/>
        </authorList>
    </citation>
    <scope>NUCLEOTIDE SEQUENCE [LARGE SCALE GENOMIC DNA]</scope>
    <source>
        <strain evidence="10 11">JCM 15716</strain>
    </source>
</reference>
<feature type="transmembrane region" description="Helical" evidence="8">
    <location>
        <begin position="125"/>
        <end position="145"/>
    </location>
</feature>
<feature type="transmembrane region" description="Helical" evidence="8">
    <location>
        <begin position="464"/>
        <end position="489"/>
    </location>
</feature>